<evidence type="ECO:0000313" key="1">
    <source>
        <dbReference type="EMBL" id="RJL22725.1"/>
    </source>
</evidence>
<dbReference type="AlphaFoldDB" id="A0A3A4A2S0"/>
<keyword evidence="2" id="KW-1185">Reference proteome</keyword>
<proteinExistence type="predicted"/>
<organism evidence="1 2">
    <name type="scientific">Bailinhaonella thermotolerans</name>
    <dbReference type="NCBI Taxonomy" id="1070861"/>
    <lineage>
        <taxon>Bacteria</taxon>
        <taxon>Bacillati</taxon>
        <taxon>Actinomycetota</taxon>
        <taxon>Actinomycetes</taxon>
        <taxon>Streptosporangiales</taxon>
        <taxon>Streptosporangiaceae</taxon>
        <taxon>Bailinhaonella</taxon>
    </lineage>
</organism>
<dbReference type="RefSeq" id="WP_119930817.1">
    <property type="nucleotide sequence ID" value="NZ_QZEY01000021.1"/>
</dbReference>
<sequence length="84" mass="9017">MATISAEDVRRLLESGEPEPTLVLLEGRAQVVARRDLEAEPYRGALVVASRDDVAAGWDPAEVSDDELNQLAQRLDTAVSDLGG</sequence>
<protein>
    <submittedName>
        <fullName evidence="1">Uncharacterized protein</fullName>
    </submittedName>
</protein>
<accession>A0A3A4A2S0</accession>
<comment type="caution">
    <text evidence="1">The sequence shown here is derived from an EMBL/GenBank/DDBJ whole genome shotgun (WGS) entry which is preliminary data.</text>
</comment>
<evidence type="ECO:0000313" key="2">
    <source>
        <dbReference type="Proteomes" id="UP000265768"/>
    </source>
</evidence>
<name>A0A3A4A2S0_9ACTN</name>
<reference evidence="1 2" key="1">
    <citation type="submission" date="2018-09" db="EMBL/GenBank/DDBJ databases">
        <title>YIM 75507 draft genome.</title>
        <authorList>
            <person name="Tang S."/>
            <person name="Feng Y."/>
        </authorList>
    </citation>
    <scope>NUCLEOTIDE SEQUENCE [LARGE SCALE GENOMIC DNA]</scope>
    <source>
        <strain evidence="1 2">YIM 75507</strain>
    </source>
</reference>
<dbReference type="OrthoDB" id="3430612at2"/>
<dbReference type="Proteomes" id="UP000265768">
    <property type="component" value="Unassembled WGS sequence"/>
</dbReference>
<dbReference type="EMBL" id="QZEY01000021">
    <property type="protein sequence ID" value="RJL22725.1"/>
    <property type="molecule type" value="Genomic_DNA"/>
</dbReference>
<gene>
    <name evidence="1" type="ORF">D5H75_34600</name>
</gene>